<dbReference type="AlphaFoldDB" id="A0A8K1CLC0"/>
<feature type="region of interest" description="Disordered" evidence="1">
    <location>
        <begin position="299"/>
        <end position="347"/>
    </location>
</feature>
<evidence type="ECO:0000313" key="3">
    <source>
        <dbReference type="Proteomes" id="UP000794436"/>
    </source>
</evidence>
<comment type="caution">
    <text evidence="2">The sequence shown here is derived from an EMBL/GenBank/DDBJ whole genome shotgun (WGS) entry which is preliminary data.</text>
</comment>
<accession>A0A8K1CLC0</accession>
<evidence type="ECO:0000313" key="2">
    <source>
        <dbReference type="EMBL" id="TMW64811.1"/>
    </source>
</evidence>
<dbReference type="Proteomes" id="UP000794436">
    <property type="component" value="Unassembled WGS sequence"/>
</dbReference>
<protein>
    <submittedName>
        <fullName evidence="2">Uncharacterized protein</fullName>
    </submittedName>
</protein>
<sequence length="347" mass="39519">MAMPSAAPPSLDERLPLFSTKDKELRAHKLENRNGVLFAVPAHSSVLLKILAPKSHSYEERDLRWLHLLQAVAAVPSRKVETIAKLVQQAMQMVPSPTYRRTLEQMLRGLLDVLTKTDSTLSFSTQALLALRVKDQVATFLRQWIQDPIEGFVLRKEHVVGGMRMDDLVATPVGAGYLRAFRREDQFCIVVFPWGHGFVRLSTIERVEDAVVQQRAKRRHNEYLALEHQHLYEQVESLLENYPAESTLNYGMNGDNPDGVNVAEYEQLLASLQEEHYDTEVLQRDLSFVRRVQALATKLKRQRTQQPADEDMEEEEEGEEEEEDEGNVAEAAPAEAKDDDDDIEMAS</sequence>
<reference evidence="2" key="1">
    <citation type="submission" date="2019-03" db="EMBL/GenBank/DDBJ databases">
        <title>Long read genome sequence of the mycoparasitic Pythium oligandrum ATCC 38472 isolated from sugarbeet rhizosphere.</title>
        <authorList>
            <person name="Gaulin E."/>
        </authorList>
    </citation>
    <scope>NUCLEOTIDE SEQUENCE</scope>
    <source>
        <strain evidence="2">ATCC 38472_TT</strain>
    </source>
</reference>
<feature type="compositionally biased region" description="Acidic residues" evidence="1">
    <location>
        <begin position="337"/>
        <end position="347"/>
    </location>
</feature>
<feature type="compositionally biased region" description="Acidic residues" evidence="1">
    <location>
        <begin position="308"/>
        <end position="327"/>
    </location>
</feature>
<organism evidence="2 3">
    <name type="scientific">Pythium oligandrum</name>
    <name type="common">Mycoparasitic fungus</name>
    <dbReference type="NCBI Taxonomy" id="41045"/>
    <lineage>
        <taxon>Eukaryota</taxon>
        <taxon>Sar</taxon>
        <taxon>Stramenopiles</taxon>
        <taxon>Oomycota</taxon>
        <taxon>Peronosporomycetes</taxon>
        <taxon>Pythiales</taxon>
        <taxon>Pythiaceae</taxon>
        <taxon>Pythium</taxon>
    </lineage>
</organism>
<gene>
    <name evidence="2" type="ORF">Poli38472_008978</name>
</gene>
<dbReference type="EMBL" id="SPLM01000038">
    <property type="protein sequence ID" value="TMW64811.1"/>
    <property type="molecule type" value="Genomic_DNA"/>
</dbReference>
<evidence type="ECO:0000256" key="1">
    <source>
        <dbReference type="SAM" id="MobiDB-lite"/>
    </source>
</evidence>
<keyword evidence="3" id="KW-1185">Reference proteome</keyword>
<proteinExistence type="predicted"/>
<name>A0A8K1CLC0_PYTOL</name>
<dbReference type="OrthoDB" id="164177at2759"/>